<evidence type="ECO:0000256" key="5">
    <source>
        <dbReference type="ARBA" id="ARBA00022475"/>
    </source>
</evidence>
<dbReference type="InterPro" id="IPR001185">
    <property type="entry name" value="MS_channel"/>
</dbReference>
<keyword evidence="7 11" id="KW-1133">Transmembrane helix</keyword>
<evidence type="ECO:0000256" key="6">
    <source>
        <dbReference type="ARBA" id="ARBA00022692"/>
    </source>
</evidence>
<feature type="transmembrane region" description="Helical" evidence="11">
    <location>
        <begin position="78"/>
        <end position="100"/>
    </location>
</feature>
<evidence type="ECO:0000313" key="13">
    <source>
        <dbReference type="Proteomes" id="UP001169242"/>
    </source>
</evidence>
<dbReference type="Pfam" id="PF01741">
    <property type="entry name" value="MscL"/>
    <property type="match status" value="1"/>
</dbReference>
<keyword evidence="10 11" id="KW-0407">Ion channel</keyword>
<keyword evidence="5 11" id="KW-1003">Cell membrane</keyword>
<keyword evidence="8 11" id="KW-0406">Ion transport</keyword>
<reference evidence="12" key="1">
    <citation type="journal article" date="2023" name="Int. J. Syst. Evol. Microbiol.">
        <title>&lt;i&gt;Holtiella tumoricola&lt;/i&gt; gen. nov. sp. nov., isolated from a human clinical sample.</title>
        <authorList>
            <person name="Allen-Vercoe E."/>
            <person name="Daigneault M.C."/>
            <person name="Vancuren S.J."/>
            <person name="Cochrane K."/>
            <person name="O'Neal L.L."/>
            <person name="Sankaranarayanan K."/>
            <person name="Lawson P.A."/>
        </authorList>
    </citation>
    <scope>NUCLEOTIDE SEQUENCE</scope>
    <source>
        <strain evidence="12">CC70A</strain>
    </source>
</reference>
<comment type="function">
    <text evidence="11">Channel that opens in response to stretch forces in the membrane lipid bilayer. May participate in the regulation of osmotic pressure changes within the cell.</text>
</comment>
<evidence type="ECO:0000313" key="12">
    <source>
        <dbReference type="EMBL" id="MDA3731998.1"/>
    </source>
</evidence>
<comment type="similarity">
    <text evidence="2 11">Belongs to the MscL family.</text>
</comment>
<dbReference type="RefSeq" id="WP_053984497.1">
    <property type="nucleotide sequence ID" value="NZ_JAQIFT010000043.1"/>
</dbReference>
<comment type="caution">
    <text evidence="12">The sequence shown here is derived from an EMBL/GenBank/DDBJ whole genome shotgun (WGS) entry which is preliminary data.</text>
</comment>
<dbReference type="EMBL" id="JAQIFT010000043">
    <property type="protein sequence ID" value="MDA3731998.1"/>
    <property type="molecule type" value="Genomic_DNA"/>
</dbReference>
<dbReference type="HAMAP" id="MF_00115">
    <property type="entry name" value="MscL"/>
    <property type="match status" value="1"/>
</dbReference>
<gene>
    <name evidence="11 12" type="primary">mscL</name>
    <name evidence="12" type="ORF">PBV87_10950</name>
</gene>
<dbReference type="SUPFAM" id="SSF81330">
    <property type="entry name" value="Gated mechanosensitive channel"/>
    <property type="match status" value="1"/>
</dbReference>
<keyword evidence="4 11" id="KW-0813">Transport</keyword>
<dbReference type="GO" id="GO:0005886">
    <property type="term" value="C:plasma membrane"/>
    <property type="evidence" value="ECO:0007669"/>
    <property type="project" value="UniProtKB-SubCell"/>
</dbReference>
<dbReference type="InterPro" id="IPR019823">
    <property type="entry name" value="Mechanosensitive_channel_CS"/>
</dbReference>
<evidence type="ECO:0000256" key="8">
    <source>
        <dbReference type="ARBA" id="ARBA00023065"/>
    </source>
</evidence>
<organism evidence="12 13">
    <name type="scientific">Holtiella tumoricola</name>
    <dbReference type="NCBI Taxonomy" id="3018743"/>
    <lineage>
        <taxon>Bacteria</taxon>
        <taxon>Bacillati</taxon>
        <taxon>Bacillota</taxon>
        <taxon>Clostridia</taxon>
        <taxon>Lachnospirales</taxon>
        <taxon>Cellulosilyticaceae</taxon>
        <taxon>Holtiella</taxon>
    </lineage>
</organism>
<comment type="subcellular location">
    <subcellularLocation>
        <location evidence="1 11">Cell membrane</location>
        <topology evidence="1 11">Multi-pass membrane protein</topology>
    </subcellularLocation>
</comment>
<name>A0AA42DNY0_9FIRM</name>
<dbReference type="NCBIfam" id="NF001843">
    <property type="entry name" value="PRK00567.1-4"/>
    <property type="match status" value="1"/>
</dbReference>
<keyword evidence="6 11" id="KW-0812">Transmembrane</keyword>
<evidence type="ECO:0000256" key="10">
    <source>
        <dbReference type="ARBA" id="ARBA00023303"/>
    </source>
</evidence>
<dbReference type="AlphaFoldDB" id="A0AA42DNY0"/>
<protein>
    <recommendedName>
        <fullName evidence="11">Large-conductance mechanosensitive channel</fullName>
    </recommendedName>
</protein>
<dbReference type="FunFam" id="1.10.1200.120:FF:000001">
    <property type="entry name" value="Large-conductance mechanosensitive channel"/>
    <property type="match status" value="1"/>
</dbReference>
<evidence type="ECO:0000256" key="9">
    <source>
        <dbReference type="ARBA" id="ARBA00023136"/>
    </source>
</evidence>
<comment type="caution">
    <text evidence="11">Lacks conserved residue(s) required for the propagation of feature annotation.</text>
</comment>
<dbReference type="Proteomes" id="UP001169242">
    <property type="component" value="Unassembled WGS sequence"/>
</dbReference>
<evidence type="ECO:0000256" key="2">
    <source>
        <dbReference type="ARBA" id="ARBA00007254"/>
    </source>
</evidence>
<dbReference type="PRINTS" id="PR01264">
    <property type="entry name" value="MECHCHANNEL"/>
</dbReference>
<dbReference type="NCBIfam" id="TIGR00220">
    <property type="entry name" value="mscL"/>
    <property type="match status" value="1"/>
</dbReference>
<evidence type="ECO:0000256" key="11">
    <source>
        <dbReference type="HAMAP-Rule" id="MF_00115"/>
    </source>
</evidence>
<evidence type="ECO:0000256" key="7">
    <source>
        <dbReference type="ARBA" id="ARBA00022989"/>
    </source>
</evidence>
<dbReference type="PROSITE" id="PS01327">
    <property type="entry name" value="MSCL"/>
    <property type="match status" value="1"/>
</dbReference>
<evidence type="ECO:0000256" key="3">
    <source>
        <dbReference type="ARBA" id="ARBA00011255"/>
    </source>
</evidence>
<proteinExistence type="inferred from homology"/>
<keyword evidence="9 11" id="KW-0472">Membrane</keyword>
<dbReference type="Gene3D" id="1.10.1200.120">
    <property type="entry name" value="Large-conductance mechanosensitive channel, MscL, domain 1"/>
    <property type="match status" value="1"/>
</dbReference>
<keyword evidence="13" id="KW-1185">Reference proteome</keyword>
<dbReference type="InterPro" id="IPR037673">
    <property type="entry name" value="MSC/AndL"/>
</dbReference>
<dbReference type="InterPro" id="IPR036019">
    <property type="entry name" value="MscL_channel"/>
</dbReference>
<dbReference type="PANTHER" id="PTHR30266">
    <property type="entry name" value="MECHANOSENSITIVE CHANNEL MSCL"/>
    <property type="match status" value="1"/>
</dbReference>
<dbReference type="PANTHER" id="PTHR30266:SF2">
    <property type="entry name" value="LARGE-CONDUCTANCE MECHANOSENSITIVE CHANNEL"/>
    <property type="match status" value="1"/>
</dbReference>
<evidence type="ECO:0000256" key="1">
    <source>
        <dbReference type="ARBA" id="ARBA00004651"/>
    </source>
</evidence>
<comment type="subunit">
    <text evidence="3 11">Homopentamer.</text>
</comment>
<accession>A0AA42DNY0</accession>
<dbReference type="GO" id="GO:0008381">
    <property type="term" value="F:mechanosensitive monoatomic ion channel activity"/>
    <property type="evidence" value="ECO:0007669"/>
    <property type="project" value="UniProtKB-UniRule"/>
</dbReference>
<evidence type="ECO:0000256" key="4">
    <source>
        <dbReference type="ARBA" id="ARBA00022448"/>
    </source>
</evidence>
<sequence length="144" mass="16182">MKKAISEFKAFAMKGNVLDMAVGVIIGGGFSKVVSSLVNDMIMPMISLLVGQISFTNWKWVIDPSKEGLDPIVINYGMFIQTILDFFIIALSIFIMVKVVNKMASRFSHKEQEKAKEEPKPTKEEILLTEIRDLLKAQQEKSAQ</sequence>